<dbReference type="GO" id="GO:0032259">
    <property type="term" value="P:methylation"/>
    <property type="evidence" value="ECO:0007669"/>
    <property type="project" value="UniProtKB-KW"/>
</dbReference>
<dbReference type="InterPro" id="IPR029063">
    <property type="entry name" value="SAM-dependent_MTases_sf"/>
</dbReference>
<keyword evidence="5 7" id="KW-0496">Mitochondrion</keyword>
<name>A0A3L6FK36_MAIZE</name>
<dbReference type="InterPro" id="IPR003788">
    <property type="entry name" value="NDUFAF7"/>
</dbReference>
<dbReference type="Gene3D" id="3.40.50.150">
    <property type="entry name" value="Vaccinia Virus protein VP39"/>
    <property type="match status" value="1"/>
</dbReference>
<keyword evidence="4 7" id="KW-0808">Transferase</keyword>
<evidence type="ECO:0000256" key="6">
    <source>
        <dbReference type="ARBA" id="ARBA00048612"/>
    </source>
</evidence>
<dbReference type="GO" id="GO:0005739">
    <property type="term" value="C:mitochondrion"/>
    <property type="evidence" value="ECO:0007669"/>
    <property type="project" value="UniProtKB-SubCell"/>
</dbReference>
<gene>
    <name evidence="9" type="primary">midA_1</name>
    <name evidence="9" type="ORF">Zm00014a_022134</name>
</gene>
<accession>A0A3L6FK36</accession>
<comment type="subcellular location">
    <subcellularLocation>
        <location evidence="1 7">Mitochondrion</location>
    </subcellularLocation>
</comment>
<comment type="catalytic activity">
    <reaction evidence="6 7">
        <text>L-arginyl-[protein] + 2 S-adenosyl-L-methionine = N(omega),N(omega)'-dimethyl-L-arginyl-[protein] + 2 S-adenosyl-L-homocysteine + 2 H(+)</text>
        <dbReference type="Rhea" id="RHEA:48108"/>
        <dbReference type="Rhea" id="RHEA-COMP:10532"/>
        <dbReference type="Rhea" id="RHEA-COMP:11992"/>
        <dbReference type="ChEBI" id="CHEBI:15378"/>
        <dbReference type="ChEBI" id="CHEBI:29965"/>
        <dbReference type="ChEBI" id="CHEBI:57856"/>
        <dbReference type="ChEBI" id="CHEBI:59789"/>
        <dbReference type="ChEBI" id="CHEBI:88221"/>
        <dbReference type="EC" id="2.1.1.320"/>
    </reaction>
</comment>
<dbReference type="GO" id="GO:0035243">
    <property type="term" value="F:protein-arginine omega-N symmetric methyltransferase activity"/>
    <property type="evidence" value="ECO:0007669"/>
    <property type="project" value="UniProtKB-EC"/>
</dbReference>
<evidence type="ECO:0000256" key="7">
    <source>
        <dbReference type="RuleBase" id="RU364114"/>
    </source>
</evidence>
<dbReference type="PANTHER" id="PTHR12049:SF7">
    <property type="entry name" value="PROTEIN ARGININE METHYLTRANSFERASE NDUFAF7, MITOCHONDRIAL"/>
    <property type="match status" value="1"/>
</dbReference>
<dbReference type="Proteomes" id="UP000251960">
    <property type="component" value="Chromosome 3"/>
</dbReference>
<dbReference type="ExpressionAtlas" id="A0A3L6FK36">
    <property type="expression patterns" value="baseline and differential"/>
</dbReference>
<comment type="function">
    <text evidence="7">Arginine methyltransferase involved in the assembly or stability of mitochondrial NADH:ubiquinone oxidoreductase complex (complex I).</text>
</comment>
<evidence type="ECO:0000313" key="10">
    <source>
        <dbReference type="Proteomes" id="UP000251960"/>
    </source>
</evidence>
<dbReference type="EMBL" id="NCVQ01000004">
    <property type="protein sequence ID" value="PWZ33555.1"/>
    <property type="molecule type" value="Genomic_DNA"/>
</dbReference>
<dbReference type="SUPFAM" id="SSF53335">
    <property type="entry name" value="S-adenosyl-L-methionine-dependent methyltransferases"/>
    <property type="match status" value="1"/>
</dbReference>
<feature type="region of interest" description="Disordered" evidence="8">
    <location>
        <begin position="21"/>
        <end position="43"/>
    </location>
</feature>
<organism evidence="9 10">
    <name type="scientific">Zea mays</name>
    <name type="common">Maize</name>
    <dbReference type="NCBI Taxonomy" id="4577"/>
    <lineage>
        <taxon>Eukaryota</taxon>
        <taxon>Viridiplantae</taxon>
        <taxon>Streptophyta</taxon>
        <taxon>Embryophyta</taxon>
        <taxon>Tracheophyta</taxon>
        <taxon>Spermatophyta</taxon>
        <taxon>Magnoliopsida</taxon>
        <taxon>Liliopsida</taxon>
        <taxon>Poales</taxon>
        <taxon>Poaceae</taxon>
        <taxon>PACMAD clade</taxon>
        <taxon>Panicoideae</taxon>
        <taxon>Andropogonodae</taxon>
        <taxon>Andropogoneae</taxon>
        <taxon>Tripsacinae</taxon>
        <taxon>Zea</taxon>
    </lineage>
</organism>
<comment type="similarity">
    <text evidence="2 7">Belongs to the NDUFAF7 family.</text>
</comment>
<evidence type="ECO:0000256" key="8">
    <source>
        <dbReference type="SAM" id="MobiDB-lite"/>
    </source>
</evidence>
<keyword evidence="3 7" id="KW-0489">Methyltransferase</keyword>
<evidence type="ECO:0000313" key="9">
    <source>
        <dbReference type="EMBL" id="PWZ33555.1"/>
    </source>
</evidence>
<proteinExistence type="inferred from homology"/>
<evidence type="ECO:0000256" key="4">
    <source>
        <dbReference type="ARBA" id="ARBA00022679"/>
    </source>
</evidence>
<evidence type="ECO:0000256" key="1">
    <source>
        <dbReference type="ARBA" id="ARBA00004173"/>
    </source>
</evidence>
<protein>
    <recommendedName>
        <fullName evidence="7">Protein arginine methyltransferase NDUFAF7</fullName>
        <ecNumber evidence="7">2.1.1.320</ecNumber>
    </recommendedName>
</protein>
<dbReference type="Pfam" id="PF02636">
    <property type="entry name" value="Methyltransf_28"/>
    <property type="match status" value="1"/>
</dbReference>
<feature type="compositionally biased region" description="Low complexity" evidence="8">
    <location>
        <begin position="33"/>
        <end position="43"/>
    </location>
</feature>
<dbReference type="PANTHER" id="PTHR12049">
    <property type="entry name" value="PROTEIN ARGININE METHYLTRANSFERASE NDUFAF7, MITOCHONDRIAL"/>
    <property type="match status" value="1"/>
</dbReference>
<comment type="caution">
    <text evidence="9">The sequence shown here is derived from an EMBL/GenBank/DDBJ whole genome shotgun (WGS) entry which is preliminary data.</text>
</comment>
<dbReference type="EC" id="2.1.1.320" evidence="7"/>
<dbReference type="AlphaFoldDB" id="A0A3L6FK36"/>
<sequence>MLRGSTAASPLVSRAMAAETLLTGSPPSPPRSSTPVSCLPRSPLPLRLLRPQLPSTRRRRTESSLRSPMVIQVPLSASPSIAPASTTPQMIGVWAMCLWEKMGKPVKVNLIELGPGRGTLLADLLRGSAKFDNFTKALSINLVECSPTLQKIQYNTLKCEDEHVDELASFVQPPFVGMPLSNRFPQDV</sequence>
<reference evidence="9 10" key="1">
    <citation type="journal article" date="2018" name="Nat. Genet.">
        <title>Extensive intraspecific gene order and gene structural variations between Mo17 and other maize genomes.</title>
        <authorList>
            <person name="Sun S."/>
            <person name="Zhou Y."/>
            <person name="Chen J."/>
            <person name="Shi J."/>
            <person name="Zhao H."/>
            <person name="Zhao H."/>
            <person name="Song W."/>
            <person name="Zhang M."/>
            <person name="Cui Y."/>
            <person name="Dong X."/>
            <person name="Liu H."/>
            <person name="Ma X."/>
            <person name="Jiao Y."/>
            <person name="Wang B."/>
            <person name="Wei X."/>
            <person name="Stein J.C."/>
            <person name="Glaubitz J.C."/>
            <person name="Lu F."/>
            <person name="Yu G."/>
            <person name="Liang C."/>
            <person name="Fengler K."/>
            <person name="Li B."/>
            <person name="Rafalski A."/>
            <person name="Schnable P.S."/>
            <person name="Ware D.H."/>
            <person name="Buckler E.S."/>
            <person name="Lai J."/>
        </authorList>
    </citation>
    <scope>NUCLEOTIDE SEQUENCE [LARGE SCALE GENOMIC DNA]</scope>
    <source>
        <strain evidence="10">cv. Missouri 17</strain>
        <tissue evidence="9">Seedling</tissue>
    </source>
</reference>
<evidence type="ECO:0000256" key="3">
    <source>
        <dbReference type="ARBA" id="ARBA00022603"/>
    </source>
</evidence>
<evidence type="ECO:0000256" key="2">
    <source>
        <dbReference type="ARBA" id="ARBA00005891"/>
    </source>
</evidence>
<evidence type="ECO:0000256" key="5">
    <source>
        <dbReference type="ARBA" id="ARBA00023128"/>
    </source>
</evidence>